<evidence type="ECO:0000256" key="2">
    <source>
        <dbReference type="SAM" id="SignalP"/>
    </source>
</evidence>
<keyword evidence="2" id="KW-0732">Signal</keyword>
<evidence type="ECO:0008006" key="5">
    <source>
        <dbReference type="Google" id="ProtNLM"/>
    </source>
</evidence>
<accession>A0A4D9D9D0</accession>
<dbReference type="OrthoDB" id="5376at2759"/>
<comment type="caution">
    <text evidence="3">The sequence shown here is derived from an EMBL/GenBank/DDBJ whole genome shotgun (WGS) entry which is preliminary data.</text>
</comment>
<evidence type="ECO:0000313" key="3">
    <source>
        <dbReference type="EMBL" id="TFJ86613.1"/>
    </source>
</evidence>
<evidence type="ECO:0000313" key="4">
    <source>
        <dbReference type="Proteomes" id="UP000355283"/>
    </source>
</evidence>
<reference evidence="3 4" key="1">
    <citation type="submission" date="2019-01" db="EMBL/GenBank/DDBJ databases">
        <title>Nuclear Genome Assembly of the Microalgal Biofuel strain Nannochloropsis salina CCMP1776.</title>
        <authorList>
            <person name="Hovde B."/>
        </authorList>
    </citation>
    <scope>NUCLEOTIDE SEQUENCE [LARGE SCALE GENOMIC DNA]</scope>
    <source>
        <strain evidence="3 4">CCMP1776</strain>
    </source>
</reference>
<feature type="signal peptide" evidence="2">
    <location>
        <begin position="1"/>
        <end position="23"/>
    </location>
</feature>
<sequence length="637" mass="70947">MRPFLPFLLILAATSTPLPPLYSIGFQIPSPSRPPYTLIKVGLDQHYPGHGHGRTAFLRHSALQASTGTPSSSPHSKVDLETWMEEWKDKRQQDGGGLAKATIFQHASLAEVLAEVYDQVLKAEKAEKGAPPPEHLLLFPQAEQLYDGQMMRQFGDHLDLCKECCEVMGVSQNTIAMHPSTTSPALQTPVPALLIKGIANAEDEFEDDPFWDDDDEGFDFSALYANEDGETDAREQEKLYEVPEGDGPVISGMREWVDAIIADLGVCPFTVNAGKAGLPQGAIRYEINRSMSPEEIYRKYWQEVALISTDSAQAQDERSLSTTLLITPNFGLRNREFFETFSNTLTQPLEALGLEDEVQLVFFHPEWVFRDGADRMGQDDAANFARRSPWPMINILRTPQVRKAQKAIPTGLVYRQNEVTLDKIGSGRLRRWLVTRDWGEVKDNFRVDRKTVPILSTAQDLLSGLTPEALKEEDVVLVPPPSPKAGEGAVAQEDEGLEGGQDVRLNEQTGGEDMEMDLDELEDTASASAVAYSAAAASEAAAANRQFFGGGFEDEFAALREAVRKEEEDDDDWDQPLSESLELLERDPHRVRRPMGEIIEDSKAVLAMLRKRLGQRLPLSPAEVHSFEERAKRMQND</sequence>
<dbReference type="EMBL" id="SDOX01000008">
    <property type="protein sequence ID" value="TFJ86613.1"/>
    <property type="molecule type" value="Genomic_DNA"/>
</dbReference>
<evidence type="ECO:0000256" key="1">
    <source>
        <dbReference type="SAM" id="MobiDB-lite"/>
    </source>
</evidence>
<protein>
    <recommendedName>
        <fullName evidence="5">DUF1995 domain-containing protein</fullName>
    </recommendedName>
</protein>
<proteinExistence type="predicted"/>
<organism evidence="3 4">
    <name type="scientific">Nannochloropsis salina CCMP1776</name>
    <dbReference type="NCBI Taxonomy" id="1027361"/>
    <lineage>
        <taxon>Eukaryota</taxon>
        <taxon>Sar</taxon>
        <taxon>Stramenopiles</taxon>
        <taxon>Ochrophyta</taxon>
        <taxon>Eustigmatophyceae</taxon>
        <taxon>Eustigmatales</taxon>
        <taxon>Monodopsidaceae</taxon>
        <taxon>Microchloropsis</taxon>
        <taxon>Microchloropsis salina</taxon>
    </lineage>
</organism>
<name>A0A4D9D9D0_9STRA</name>
<keyword evidence="4" id="KW-1185">Reference proteome</keyword>
<dbReference type="Pfam" id="PF07209">
    <property type="entry name" value="DUF1415"/>
    <property type="match status" value="1"/>
</dbReference>
<dbReference type="AlphaFoldDB" id="A0A4D9D9D0"/>
<feature type="chain" id="PRO_5020040163" description="DUF1995 domain-containing protein" evidence="2">
    <location>
        <begin position="24"/>
        <end position="637"/>
    </location>
</feature>
<dbReference type="InterPro" id="IPR009858">
    <property type="entry name" value="DUF1415"/>
</dbReference>
<feature type="region of interest" description="Disordered" evidence="1">
    <location>
        <begin position="479"/>
        <end position="505"/>
    </location>
</feature>
<dbReference type="Proteomes" id="UP000355283">
    <property type="component" value="Unassembled WGS sequence"/>
</dbReference>
<gene>
    <name evidence="3" type="ORF">NSK_002269</name>
</gene>